<evidence type="ECO:0000313" key="3">
    <source>
        <dbReference type="Proteomes" id="UP000253094"/>
    </source>
</evidence>
<gene>
    <name evidence="2" type="ORF">DQ384_40105</name>
</gene>
<reference evidence="2 3" key="1">
    <citation type="submission" date="2018-06" db="EMBL/GenBank/DDBJ databases">
        <title>Sphaerisporangium craniellae sp. nov., isolated from a marine sponge in the South China Sea.</title>
        <authorList>
            <person name="Li L."/>
        </authorList>
    </citation>
    <scope>NUCLEOTIDE SEQUENCE [LARGE SCALE GENOMIC DNA]</scope>
    <source>
        <strain evidence="2 3">CCTCC AA 208026</strain>
    </source>
</reference>
<dbReference type="RefSeq" id="WP_114034121.1">
    <property type="nucleotide sequence ID" value="NZ_QOIL01000050.1"/>
</dbReference>
<organism evidence="2 3">
    <name type="scientific">Sphaerisporangium album</name>
    <dbReference type="NCBI Taxonomy" id="509200"/>
    <lineage>
        <taxon>Bacteria</taxon>
        <taxon>Bacillati</taxon>
        <taxon>Actinomycetota</taxon>
        <taxon>Actinomycetes</taxon>
        <taxon>Streptosporangiales</taxon>
        <taxon>Streptosporangiaceae</taxon>
        <taxon>Sphaerisporangium</taxon>
    </lineage>
</organism>
<name>A0A367EF11_9ACTN</name>
<sequence length="78" mass="8156">MEAPQYLSLTTVTSPRADADSTLRDVAQATPGAPERCPGKDCRGAGVQPTELGTALIGLLAGHEFILAGEYEETGEPR</sequence>
<evidence type="ECO:0000256" key="1">
    <source>
        <dbReference type="SAM" id="MobiDB-lite"/>
    </source>
</evidence>
<feature type="region of interest" description="Disordered" evidence="1">
    <location>
        <begin position="1"/>
        <end position="22"/>
    </location>
</feature>
<dbReference type="AlphaFoldDB" id="A0A367EF11"/>
<keyword evidence="3" id="KW-1185">Reference proteome</keyword>
<dbReference type="Proteomes" id="UP000253094">
    <property type="component" value="Unassembled WGS sequence"/>
</dbReference>
<accession>A0A367EF11</accession>
<dbReference type="EMBL" id="QOIL01000050">
    <property type="protein sequence ID" value="RCG16349.1"/>
    <property type="molecule type" value="Genomic_DNA"/>
</dbReference>
<comment type="caution">
    <text evidence="2">The sequence shown here is derived from an EMBL/GenBank/DDBJ whole genome shotgun (WGS) entry which is preliminary data.</text>
</comment>
<evidence type="ECO:0000313" key="2">
    <source>
        <dbReference type="EMBL" id="RCG16349.1"/>
    </source>
</evidence>
<protein>
    <submittedName>
        <fullName evidence="2">Uncharacterized protein</fullName>
    </submittedName>
</protein>
<proteinExistence type="predicted"/>